<dbReference type="InterPro" id="IPR012337">
    <property type="entry name" value="RNaseH-like_sf"/>
</dbReference>
<evidence type="ECO:0008006" key="3">
    <source>
        <dbReference type="Google" id="ProtNLM"/>
    </source>
</evidence>
<keyword evidence="2" id="KW-1185">Reference proteome</keyword>
<dbReference type="SUPFAM" id="SSF53098">
    <property type="entry name" value="Ribonuclease H-like"/>
    <property type="match status" value="1"/>
</dbReference>
<evidence type="ECO:0000313" key="1">
    <source>
        <dbReference type="EMBL" id="GAV72391.1"/>
    </source>
</evidence>
<dbReference type="InParanoid" id="A0A1Q3BWU8"/>
<accession>A0A1Q3BWU8</accession>
<dbReference type="PANTHER" id="PTHR32166:SF74">
    <property type="entry name" value="OS05G0256350 PROTEIN"/>
    <property type="match status" value="1"/>
</dbReference>
<dbReference type="Proteomes" id="UP000187406">
    <property type="component" value="Unassembled WGS sequence"/>
</dbReference>
<dbReference type="OrthoDB" id="2012664at2759"/>
<feature type="non-terminal residue" evidence="1">
    <location>
        <position position="257"/>
    </location>
</feature>
<feature type="non-terminal residue" evidence="1">
    <location>
        <position position="1"/>
    </location>
</feature>
<protein>
    <recommendedName>
        <fullName evidence="3">HAT C-terminal dimerisation domain-containing protein</fullName>
    </recommendedName>
</protein>
<reference evidence="2" key="1">
    <citation type="submission" date="2016-04" db="EMBL/GenBank/DDBJ databases">
        <title>Cephalotus genome sequencing.</title>
        <authorList>
            <person name="Fukushima K."/>
            <person name="Hasebe M."/>
            <person name="Fang X."/>
        </authorList>
    </citation>
    <scope>NUCLEOTIDE SEQUENCE [LARGE SCALE GENOMIC DNA]</scope>
    <source>
        <strain evidence="2">cv. St1</strain>
    </source>
</reference>
<proteinExistence type="predicted"/>
<dbReference type="PANTHER" id="PTHR32166">
    <property type="entry name" value="OSJNBA0013A04.12 PROTEIN"/>
    <property type="match status" value="1"/>
</dbReference>
<sequence>YIYTCPGVLNMMRQFTGQRKLLPPAKTKFATAFLILPSIHKHTENSRKMFTSNEWTKGKWEKEALGKKVASIVLMPSFWLIMHCLKVIIPLVCVLRLVDGEMKPSRGYIYGAMDRAKEVIMKSFLGNEEKYKEVFTIIDRRWEVKLYRPLHAAAHFLNLEFYYYNKSVDVDFGVQDGLLKCIQRFVPSTDVQDKTSDELAIYKVKGLFGISMAIRLRSTKAPAEWWSTFGASTQNLQAYLSLTCSPLGCERNWSIFE</sequence>
<name>A0A1Q3BWU8_CEPFO</name>
<organism evidence="1 2">
    <name type="scientific">Cephalotus follicularis</name>
    <name type="common">Albany pitcher plant</name>
    <dbReference type="NCBI Taxonomy" id="3775"/>
    <lineage>
        <taxon>Eukaryota</taxon>
        <taxon>Viridiplantae</taxon>
        <taxon>Streptophyta</taxon>
        <taxon>Embryophyta</taxon>
        <taxon>Tracheophyta</taxon>
        <taxon>Spermatophyta</taxon>
        <taxon>Magnoliopsida</taxon>
        <taxon>eudicotyledons</taxon>
        <taxon>Gunneridae</taxon>
        <taxon>Pentapetalae</taxon>
        <taxon>rosids</taxon>
        <taxon>fabids</taxon>
        <taxon>Oxalidales</taxon>
        <taxon>Cephalotaceae</taxon>
        <taxon>Cephalotus</taxon>
    </lineage>
</organism>
<dbReference type="STRING" id="3775.A0A1Q3BWU8"/>
<comment type="caution">
    <text evidence="1">The sequence shown here is derived from an EMBL/GenBank/DDBJ whole genome shotgun (WGS) entry which is preliminary data.</text>
</comment>
<evidence type="ECO:0000313" key="2">
    <source>
        <dbReference type="Proteomes" id="UP000187406"/>
    </source>
</evidence>
<dbReference type="AlphaFoldDB" id="A0A1Q3BWU8"/>
<gene>
    <name evidence="1" type="ORF">CFOL_v3_15879</name>
</gene>
<dbReference type="EMBL" id="BDDD01000998">
    <property type="protein sequence ID" value="GAV72391.1"/>
    <property type="molecule type" value="Genomic_DNA"/>
</dbReference>